<evidence type="ECO:0000256" key="1">
    <source>
        <dbReference type="ARBA" id="ARBA00009986"/>
    </source>
</evidence>
<reference evidence="7 8" key="1">
    <citation type="submission" date="2019-06" db="EMBL/GenBank/DDBJ databases">
        <title>New taxonomy in bacterial strain CC-CFT640, isolated from vineyard.</title>
        <authorList>
            <person name="Lin S.-Y."/>
            <person name="Tsai C.-F."/>
            <person name="Young C.-C."/>
        </authorList>
    </citation>
    <scope>NUCLEOTIDE SEQUENCE [LARGE SCALE GENOMIC DNA]</scope>
    <source>
        <strain evidence="7 8">CC-CFT640</strain>
    </source>
</reference>
<dbReference type="AlphaFoldDB" id="A0A5C8PTB6"/>
<evidence type="ECO:0000259" key="6">
    <source>
        <dbReference type="Pfam" id="PF00171"/>
    </source>
</evidence>
<feature type="region of interest" description="Disordered" evidence="5">
    <location>
        <begin position="1"/>
        <end position="20"/>
    </location>
</feature>
<gene>
    <name evidence="7" type="ORF">FHP25_03250</name>
</gene>
<evidence type="ECO:0000313" key="7">
    <source>
        <dbReference type="EMBL" id="TXL81558.1"/>
    </source>
</evidence>
<feature type="domain" description="Aldehyde dehydrogenase" evidence="6">
    <location>
        <begin position="27"/>
        <end position="492"/>
    </location>
</feature>
<keyword evidence="8" id="KW-1185">Reference proteome</keyword>
<protein>
    <submittedName>
        <fullName evidence="7">Aldehyde dehydrogenase family protein</fullName>
    </submittedName>
</protein>
<keyword evidence="2 4" id="KW-0560">Oxidoreductase</keyword>
<dbReference type="Gene3D" id="3.40.309.10">
    <property type="entry name" value="Aldehyde Dehydrogenase, Chain A, domain 2"/>
    <property type="match status" value="1"/>
</dbReference>
<dbReference type="OrthoDB" id="9772584at2"/>
<accession>A0A5C8PTB6</accession>
<dbReference type="InterPro" id="IPR016161">
    <property type="entry name" value="Ald_DH/histidinol_DH"/>
</dbReference>
<evidence type="ECO:0000256" key="5">
    <source>
        <dbReference type="SAM" id="MobiDB-lite"/>
    </source>
</evidence>
<comment type="caution">
    <text evidence="7">The sequence shown here is derived from an EMBL/GenBank/DDBJ whole genome shotgun (WGS) entry which is preliminary data.</text>
</comment>
<organism evidence="7 8">
    <name type="scientific">Vineibacter terrae</name>
    <dbReference type="NCBI Taxonomy" id="2586908"/>
    <lineage>
        <taxon>Bacteria</taxon>
        <taxon>Pseudomonadati</taxon>
        <taxon>Pseudomonadota</taxon>
        <taxon>Alphaproteobacteria</taxon>
        <taxon>Hyphomicrobiales</taxon>
        <taxon>Vineibacter</taxon>
    </lineage>
</organism>
<dbReference type="CDD" id="cd07108">
    <property type="entry name" value="ALDH_MGR_2402"/>
    <property type="match status" value="1"/>
</dbReference>
<dbReference type="Pfam" id="PF00171">
    <property type="entry name" value="Aldedh"/>
    <property type="match status" value="1"/>
</dbReference>
<feature type="active site" evidence="3">
    <location>
        <position position="262"/>
    </location>
</feature>
<dbReference type="Gene3D" id="3.40.605.10">
    <property type="entry name" value="Aldehyde Dehydrogenase, Chain A, domain 1"/>
    <property type="match status" value="1"/>
</dbReference>
<dbReference type="InterPro" id="IPR016162">
    <property type="entry name" value="Ald_DH_N"/>
</dbReference>
<comment type="similarity">
    <text evidence="1 4">Belongs to the aldehyde dehydrogenase family.</text>
</comment>
<evidence type="ECO:0000256" key="2">
    <source>
        <dbReference type="ARBA" id="ARBA00023002"/>
    </source>
</evidence>
<dbReference type="InterPro" id="IPR016163">
    <property type="entry name" value="Ald_DH_C"/>
</dbReference>
<dbReference type="SUPFAM" id="SSF53720">
    <property type="entry name" value="ALDH-like"/>
    <property type="match status" value="1"/>
</dbReference>
<sequence length="502" mass="53460">MSAIAQPQSLPPVPTPQPKGMLIDGQWVGAASNGRIAVENPARRTAVAEVPRGGAADVERAVAAASKAFPGWSRVVPRERGKLLLKIADAMEARAEEMGRLIALETGNALRTQARPEARGAADIFRYFGGLASELKGETIPLGEHVLSYTRREPLGVVGAIIPWNAPVLLGALKIAPALCAGNTLVLKAAEDAPLGVLLMAEICQELLPPGVLNVLTGLGDECGGPLANHPAIRKLSFTGSTEVGKIVMRAAAERIVPVSLELGGKSPSIVYPDAGEDWVVDGIIAAMRFTRQSQSCTAGSRLFLHADIFDSFLDRLGKKTAALKLGDPLDEASDIGTIINARQFGKVCGYVEEGLRRSDARLVFGGLPPKSGPLSEGYYAIPTVFADASNDWRLAREEIFGPVLVAIRWTDEDAVIRMANDSHYGLAAYVWTHDIGVGLRAAHAIESGWVQVNQGLGQTPGHSYGGYKQSGIGREFSLEGMLDSFTQRKNVTVNLNVPRRA</sequence>
<evidence type="ECO:0000313" key="8">
    <source>
        <dbReference type="Proteomes" id="UP000321638"/>
    </source>
</evidence>
<evidence type="ECO:0000256" key="4">
    <source>
        <dbReference type="RuleBase" id="RU003345"/>
    </source>
</evidence>
<dbReference type="InterPro" id="IPR029510">
    <property type="entry name" value="Ald_DH_CS_GLU"/>
</dbReference>
<dbReference type="FunFam" id="3.40.605.10:FF:000007">
    <property type="entry name" value="NAD/NADP-dependent betaine aldehyde dehydrogenase"/>
    <property type="match status" value="1"/>
</dbReference>
<dbReference type="Proteomes" id="UP000321638">
    <property type="component" value="Unassembled WGS sequence"/>
</dbReference>
<evidence type="ECO:0000256" key="3">
    <source>
        <dbReference type="PROSITE-ProRule" id="PRU10007"/>
    </source>
</evidence>
<dbReference type="InterPro" id="IPR015590">
    <property type="entry name" value="Aldehyde_DH_dom"/>
</dbReference>
<proteinExistence type="inferred from homology"/>
<dbReference type="RefSeq" id="WP_147845468.1">
    <property type="nucleotide sequence ID" value="NZ_VDUZ01000003.1"/>
</dbReference>
<name>A0A5C8PTB6_9HYPH</name>
<dbReference type="PROSITE" id="PS00687">
    <property type="entry name" value="ALDEHYDE_DEHYDR_GLU"/>
    <property type="match status" value="1"/>
</dbReference>
<dbReference type="PANTHER" id="PTHR11699">
    <property type="entry name" value="ALDEHYDE DEHYDROGENASE-RELATED"/>
    <property type="match status" value="1"/>
</dbReference>
<dbReference type="EMBL" id="VDUZ01000003">
    <property type="protein sequence ID" value="TXL81558.1"/>
    <property type="molecule type" value="Genomic_DNA"/>
</dbReference>
<dbReference type="GO" id="GO:0016620">
    <property type="term" value="F:oxidoreductase activity, acting on the aldehyde or oxo group of donors, NAD or NADP as acceptor"/>
    <property type="evidence" value="ECO:0007669"/>
    <property type="project" value="InterPro"/>
</dbReference>